<dbReference type="RefSeq" id="WP_185068813.1">
    <property type="nucleotide sequence ID" value="NZ_JACHMB010000001.1"/>
</dbReference>
<comment type="caution">
    <text evidence="1">The sequence shown here is derived from an EMBL/GenBank/DDBJ whole genome shotgun (WGS) entry which is preliminary data.</text>
</comment>
<keyword evidence="2" id="KW-1185">Reference proteome</keyword>
<gene>
    <name evidence="1" type="ORF">HD596_001825</name>
</gene>
<organism evidence="1 2">
    <name type="scientific">Nonomuraea jabiensis</name>
    <dbReference type="NCBI Taxonomy" id="882448"/>
    <lineage>
        <taxon>Bacteria</taxon>
        <taxon>Bacillati</taxon>
        <taxon>Actinomycetota</taxon>
        <taxon>Actinomycetes</taxon>
        <taxon>Streptosporangiales</taxon>
        <taxon>Streptosporangiaceae</taxon>
        <taxon>Nonomuraea</taxon>
    </lineage>
</organism>
<protein>
    <submittedName>
        <fullName evidence="1">Uncharacterized protein</fullName>
    </submittedName>
</protein>
<dbReference type="EMBL" id="JACHMB010000001">
    <property type="protein sequence ID" value="MBB5775069.1"/>
    <property type="molecule type" value="Genomic_DNA"/>
</dbReference>
<accession>A0A7W9G0N7</accession>
<proteinExistence type="predicted"/>
<evidence type="ECO:0000313" key="1">
    <source>
        <dbReference type="EMBL" id="MBB5775069.1"/>
    </source>
</evidence>
<sequence length="206" mass="23018">MTDDLTDAWDRLVPLRRLYQVAALLNMPRLGKTDAHEDTQQINQQAVLYAGIADWARLSAQAAEQLGKPDAADATDLYAYLVEYTDQHAKGWHPAPSEHSQGIVLADTAEAVAQTVLTHYITYLAEHREDYELWLVDSLSLRASVWHVNIAAAHPWGHNCPSSAHTFKEAKISPHAIEILTPIQVHRFMDHLIAETRSHGNDDASD</sequence>
<dbReference type="AlphaFoldDB" id="A0A7W9G0N7"/>
<evidence type="ECO:0000313" key="2">
    <source>
        <dbReference type="Proteomes" id="UP000579153"/>
    </source>
</evidence>
<dbReference type="Proteomes" id="UP000579153">
    <property type="component" value="Unassembled WGS sequence"/>
</dbReference>
<name>A0A7W9G0N7_9ACTN</name>
<reference evidence="1 2" key="1">
    <citation type="submission" date="2020-08" db="EMBL/GenBank/DDBJ databases">
        <title>Sequencing the genomes of 1000 actinobacteria strains.</title>
        <authorList>
            <person name="Klenk H.-P."/>
        </authorList>
    </citation>
    <scope>NUCLEOTIDE SEQUENCE [LARGE SCALE GENOMIC DNA]</scope>
    <source>
        <strain evidence="1 2">DSM 45507</strain>
    </source>
</reference>